<keyword evidence="7" id="KW-1185">Reference proteome</keyword>
<comment type="caution">
    <text evidence="6">The sequence shown here is derived from an EMBL/GenBank/DDBJ whole genome shotgun (WGS) entry which is preliminary data.</text>
</comment>
<feature type="domain" description="RecF/RecN/SMC N-terminal" evidence="5">
    <location>
        <begin position="77"/>
        <end position="668"/>
    </location>
</feature>
<feature type="compositionally biased region" description="Low complexity" evidence="4">
    <location>
        <begin position="65"/>
        <end position="74"/>
    </location>
</feature>
<proteinExistence type="inferred from homology"/>
<dbReference type="SUPFAM" id="SSF52540">
    <property type="entry name" value="P-loop containing nucleoside triphosphate hydrolases"/>
    <property type="match status" value="1"/>
</dbReference>
<evidence type="ECO:0000259" key="5">
    <source>
        <dbReference type="Pfam" id="PF02463"/>
    </source>
</evidence>
<dbReference type="InterPro" id="IPR027417">
    <property type="entry name" value="P-loop_NTPase"/>
</dbReference>
<name>A0A2T0M2C5_9PSEU</name>
<dbReference type="PANTHER" id="PTHR32114:SF2">
    <property type="entry name" value="ABC TRANSPORTER ABCH.3"/>
    <property type="match status" value="1"/>
</dbReference>
<dbReference type="Pfam" id="PF02463">
    <property type="entry name" value="SMC_N"/>
    <property type="match status" value="1"/>
</dbReference>
<feature type="region of interest" description="Disordered" evidence="4">
    <location>
        <begin position="50"/>
        <end position="74"/>
    </location>
</feature>
<comment type="subunit">
    <text evidence="2">Heterodimer of SbcC and SbcD.</text>
</comment>
<accession>A0A2T0M2C5</accession>
<dbReference type="OrthoDB" id="9815944at2"/>
<dbReference type="InterPro" id="IPR003395">
    <property type="entry name" value="RecF/RecN/SMC_N"/>
</dbReference>
<organism evidence="6 7">
    <name type="scientific">Prauserella shujinwangii</name>
    <dbReference type="NCBI Taxonomy" id="1453103"/>
    <lineage>
        <taxon>Bacteria</taxon>
        <taxon>Bacillati</taxon>
        <taxon>Actinomycetota</taxon>
        <taxon>Actinomycetes</taxon>
        <taxon>Pseudonocardiales</taxon>
        <taxon>Pseudonocardiaceae</taxon>
        <taxon>Prauserella</taxon>
    </lineage>
</organism>
<evidence type="ECO:0000313" key="7">
    <source>
        <dbReference type="Proteomes" id="UP000238362"/>
    </source>
</evidence>
<evidence type="ECO:0000256" key="2">
    <source>
        <dbReference type="ARBA" id="ARBA00011322"/>
    </source>
</evidence>
<dbReference type="PANTHER" id="PTHR32114">
    <property type="entry name" value="ABC TRANSPORTER ABCH.3"/>
    <property type="match status" value="1"/>
</dbReference>
<reference evidence="6 7" key="1">
    <citation type="submission" date="2018-03" db="EMBL/GenBank/DDBJ databases">
        <title>Genomic Encyclopedia of Type Strains, Phase III (KMG-III): the genomes of soil and plant-associated and newly described type strains.</title>
        <authorList>
            <person name="Whitman W."/>
        </authorList>
    </citation>
    <scope>NUCLEOTIDE SEQUENCE [LARGE SCALE GENOMIC DNA]</scope>
    <source>
        <strain evidence="6 7">CGMCC 4.7125</strain>
    </source>
</reference>
<dbReference type="RefSeq" id="WP_106176419.1">
    <property type="nucleotide sequence ID" value="NZ_PVNH01000001.1"/>
</dbReference>
<protein>
    <recommendedName>
        <fullName evidence="3">Nuclease SbcCD subunit C</fullName>
    </recommendedName>
</protein>
<dbReference type="Gene3D" id="3.40.50.300">
    <property type="entry name" value="P-loop containing nucleotide triphosphate hydrolases"/>
    <property type="match status" value="2"/>
</dbReference>
<evidence type="ECO:0000313" key="6">
    <source>
        <dbReference type="EMBL" id="PRX50870.1"/>
    </source>
</evidence>
<comment type="similarity">
    <text evidence="1">Belongs to the SMC family. SbcC subfamily.</text>
</comment>
<sequence length="825" mass="90620">MDSTHNDADGALIREEVEAMVAAEGDLSDDAKLIVLAALDSDEALASVLEGALPGSGGSPPATPEPSGAAPSPSGAFVKSIRVRGFRGIGPAATLDLRPVPGLTIVSGRNGSGKSSFSEALELALTGNTYRWNRQNSKQAAVWAQHWRNLHQSHPCELRIEVTEEGQGVTTVGVDWPQDGELTDRTTWVQRPGRQRETGVTTLGWDRTLELYQPILSYDELGGLLEAGPSKLFDKLDALLGMEQATDAEQRLATATKDLQADDTNAKAEARELKKVLAVLDDGRAQAALGHLRKHRPDLDAVEAIATGTTRQTASDLGALRALAQLRLPAEDHVAEVARSLREAAEAVAREQRSASEDADRRATLLREALEFHEHRGDGPCPVCGQGALDGAWRQRVEHELSSERERIERRRAAHRLLEQVRQQTHELLRAVHRPPDPGRFELVSYAEAVAAWQRWTQAPEPAAALADHLDTAYRDVQAAFELLRAEAGELLERREGLWVPHASRLAAWVGLARKAREKEATVRLVNAAREFMKTAVEQLRTRRLGGLKEAAREIWAALKQESNVNLGAIELKGSANRRRVELYADVDGAEAQALGVMSQGELHSLALALFLPRATMPGSPFRFVVLDDPIQAMDPAKVDSFVRILARLARERQVVVFSHDDRLPQAVRQLGVEAWILQVFRDGESSVTVSPCLDPAERFLQDAFAICKDEVPADVRSRVLPGLCRAAVEAAARDIYMTRRLSRGDARADVEESWQATSRTRQRIALAIHDDPQADLSRWRDATLRRKAAYSLVTRGLHGTLTTQPVDAVRSVERMVKDLRGGAR</sequence>
<evidence type="ECO:0000256" key="3">
    <source>
        <dbReference type="ARBA" id="ARBA00013368"/>
    </source>
</evidence>
<dbReference type="EMBL" id="PVNH01000001">
    <property type="protein sequence ID" value="PRX50870.1"/>
    <property type="molecule type" value="Genomic_DNA"/>
</dbReference>
<dbReference type="CDD" id="cd00267">
    <property type="entry name" value="ABC_ATPase"/>
    <property type="match status" value="1"/>
</dbReference>
<evidence type="ECO:0000256" key="1">
    <source>
        <dbReference type="ARBA" id="ARBA00006930"/>
    </source>
</evidence>
<evidence type="ECO:0000256" key="4">
    <source>
        <dbReference type="SAM" id="MobiDB-lite"/>
    </source>
</evidence>
<gene>
    <name evidence="6" type="ORF">B0I33_10121</name>
</gene>
<dbReference type="AlphaFoldDB" id="A0A2T0M2C5"/>
<dbReference type="Proteomes" id="UP000238362">
    <property type="component" value="Unassembled WGS sequence"/>
</dbReference>